<gene>
    <name evidence="1" type="ORF">IPJ38_22845</name>
</gene>
<reference evidence="1 2" key="1">
    <citation type="submission" date="2020-10" db="EMBL/GenBank/DDBJ databases">
        <title>Connecting structure to function with the recovery of over 1000 high-quality activated sludge metagenome-assembled genomes encoding full-length rRNA genes using long-read sequencing.</title>
        <authorList>
            <person name="Singleton C.M."/>
            <person name="Petriglieri F."/>
            <person name="Kristensen J.M."/>
            <person name="Kirkegaard R.H."/>
            <person name="Michaelsen T.Y."/>
            <person name="Andersen M.H."/>
            <person name="Karst S.M."/>
            <person name="Dueholm M.S."/>
            <person name="Nielsen P.H."/>
            <person name="Albertsen M."/>
        </authorList>
    </citation>
    <scope>NUCLEOTIDE SEQUENCE [LARGE SCALE GENOMIC DNA]</scope>
    <source>
        <strain evidence="1">EsbW_18-Q3-R4-48_BATAC.463</strain>
    </source>
</reference>
<accession>A0A935MXR2</accession>
<evidence type="ECO:0000313" key="1">
    <source>
        <dbReference type="EMBL" id="MBK7417497.1"/>
    </source>
</evidence>
<proteinExistence type="predicted"/>
<evidence type="ECO:0000313" key="2">
    <source>
        <dbReference type="Proteomes" id="UP000739411"/>
    </source>
</evidence>
<name>A0A935MXR2_9RHOO</name>
<sequence>MLIDAIGFLLIALVVVVGYKLSPLLLPKADVSVFPDVHCDLHHQACGADLPSGGRVELSFKTRPIPMVKAFRVEVKVSGVEAKLVEVDFAGIDMNMGLNRPQLLPQGGGVFVAEATLPVCITGMMEWQATVLLEVGKQSIAIPYRFTSGTHD</sequence>
<organism evidence="1 2">
    <name type="scientific">Candidatus Dechloromonas phosphorivorans</name>
    <dbReference type="NCBI Taxonomy" id="2899244"/>
    <lineage>
        <taxon>Bacteria</taxon>
        <taxon>Pseudomonadati</taxon>
        <taxon>Pseudomonadota</taxon>
        <taxon>Betaproteobacteria</taxon>
        <taxon>Rhodocyclales</taxon>
        <taxon>Azonexaceae</taxon>
        <taxon>Dechloromonas</taxon>
    </lineage>
</organism>
<dbReference type="AlphaFoldDB" id="A0A935MXR2"/>
<dbReference type="Proteomes" id="UP000739411">
    <property type="component" value="Unassembled WGS sequence"/>
</dbReference>
<comment type="caution">
    <text evidence="1">The sequence shown here is derived from an EMBL/GenBank/DDBJ whole genome shotgun (WGS) entry which is preliminary data.</text>
</comment>
<protein>
    <submittedName>
        <fullName evidence="1">Uncharacterized protein</fullName>
    </submittedName>
</protein>
<dbReference type="EMBL" id="JADJMS010000052">
    <property type="protein sequence ID" value="MBK7417497.1"/>
    <property type="molecule type" value="Genomic_DNA"/>
</dbReference>